<name>A0A194X4I2_MOLSC</name>
<dbReference type="KEGG" id="psco:LY89DRAFT_720481"/>
<dbReference type="Proteomes" id="UP000070700">
    <property type="component" value="Unassembled WGS sequence"/>
</dbReference>
<dbReference type="AlphaFoldDB" id="A0A194X4I2"/>
<dbReference type="STRING" id="149040.A0A194X4I2"/>
<dbReference type="GeneID" id="28828297"/>
<protein>
    <recommendedName>
        <fullName evidence="3">F-box domain-containing protein</fullName>
    </recommendedName>
</protein>
<gene>
    <name evidence="1" type="ORF">LY89DRAFT_720481</name>
</gene>
<dbReference type="EMBL" id="KQ947419">
    <property type="protein sequence ID" value="KUJ15085.1"/>
    <property type="molecule type" value="Genomic_DNA"/>
</dbReference>
<evidence type="ECO:0000313" key="1">
    <source>
        <dbReference type="EMBL" id="KUJ15085.1"/>
    </source>
</evidence>
<dbReference type="OrthoDB" id="2853639at2759"/>
<reference evidence="1 2" key="1">
    <citation type="submission" date="2015-10" db="EMBL/GenBank/DDBJ databases">
        <title>Full genome of DAOMC 229536 Phialocephala scopiformis, a fungal endophyte of spruce producing the potent anti-insectan compound rugulosin.</title>
        <authorList>
            <consortium name="DOE Joint Genome Institute"/>
            <person name="Walker A.K."/>
            <person name="Frasz S.L."/>
            <person name="Seifert K.A."/>
            <person name="Miller J.D."/>
            <person name="Mondo S.J."/>
            <person name="Labutti K."/>
            <person name="Lipzen A."/>
            <person name="Dockter R."/>
            <person name="Kennedy M."/>
            <person name="Grigoriev I.V."/>
            <person name="Spatafora J.W."/>
        </authorList>
    </citation>
    <scope>NUCLEOTIDE SEQUENCE [LARGE SCALE GENOMIC DNA]</scope>
    <source>
        <strain evidence="1 2">CBS 120377</strain>
    </source>
</reference>
<proteinExistence type="predicted"/>
<organism evidence="1 2">
    <name type="scientific">Mollisia scopiformis</name>
    <name type="common">Conifer needle endophyte fungus</name>
    <name type="synonym">Phialocephala scopiformis</name>
    <dbReference type="NCBI Taxonomy" id="149040"/>
    <lineage>
        <taxon>Eukaryota</taxon>
        <taxon>Fungi</taxon>
        <taxon>Dikarya</taxon>
        <taxon>Ascomycota</taxon>
        <taxon>Pezizomycotina</taxon>
        <taxon>Leotiomycetes</taxon>
        <taxon>Helotiales</taxon>
        <taxon>Mollisiaceae</taxon>
        <taxon>Mollisia</taxon>
    </lineage>
</organism>
<dbReference type="RefSeq" id="XP_018069440.1">
    <property type="nucleotide sequence ID" value="XM_018218571.1"/>
</dbReference>
<sequence>MELLDLPVEILVLLPNHLHNIEDFKNASSSCRTLRNAFWETDPHQILQLAGAASRTFFRPDPYFLIAATVRQVRDWALESQDNSDVLRQAFMCGIEGLYDLCIAKASLTMDDIRRLHAMRFTTLNPVADLIDKAADQIALEHALASRRWREAWERVRYQVGEDFEEEWRQSLWHSTVECQGLEGLEMLTPAGLEKWRPKLVEMRTQIKNLKEKPEMYRFGRHFAFEYPHLAKEVLVSIGGYGSNR</sequence>
<dbReference type="InParanoid" id="A0A194X4I2"/>
<keyword evidence="2" id="KW-1185">Reference proteome</keyword>
<evidence type="ECO:0000313" key="2">
    <source>
        <dbReference type="Proteomes" id="UP000070700"/>
    </source>
</evidence>
<accession>A0A194X4I2</accession>
<evidence type="ECO:0008006" key="3">
    <source>
        <dbReference type="Google" id="ProtNLM"/>
    </source>
</evidence>